<proteinExistence type="predicted"/>
<sequence>MVSFLSESHGNLLAINISKVIDKHTFEAINPELEKVINDHDDPRVYLELPEFENVTPKGLYEDLTNIPSYNKLKKIAVVGDAKWKEILVKISDIMMSPHAKYFNFDEKEEAMSWVKM</sequence>
<dbReference type="Gene3D" id="3.40.50.10600">
    <property type="entry name" value="SpoIIaa-like domains"/>
    <property type="match status" value="1"/>
</dbReference>
<dbReference type="InterPro" id="IPR021866">
    <property type="entry name" value="SpoIIAA-like"/>
</dbReference>
<comment type="caution">
    <text evidence="1">The sequence shown here is derived from an EMBL/GenBank/DDBJ whole genome shotgun (WGS) entry which is preliminary data.</text>
</comment>
<evidence type="ECO:0000313" key="2">
    <source>
        <dbReference type="Proteomes" id="UP000027821"/>
    </source>
</evidence>
<organism evidence="1 2">
    <name type="scientific">Anditalea andensis</name>
    <dbReference type="NCBI Taxonomy" id="1048983"/>
    <lineage>
        <taxon>Bacteria</taxon>
        <taxon>Pseudomonadati</taxon>
        <taxon>Bacteroidota</taxon>
        <taxon>Cytophagia</taxon>
        <taxon>Cytophagales</taxon>
        <taxon>Cytophagaceae</taxon>
        <taxon>Anditalea</taxon>
    </lineage>
</organism>
<evidence type="ECO:0000313" key="1">
    <source>
        <dbReference type="EMBL" id="KEO72977.1"/>
    </source>
</evidence>
<dbReference type="Proteomes" id="UP000027821">
    <property type="component" value="Unassembled WGS sequence"/>
</dbReference>
<dbReference type="SUPFAM" id="SSF52091">
    <property type="entry name" value="SpoIIaa-like"/>
    <property type="match status" value="1"/>
</dbReference>
<keyword evidence="2" id="KW-1185">Reference proteome</keyword>
<dbReference type="InterPro" id="IPR038396">
    <property type="entry name" value="SpoIIAA-like_sf"/>
</dbReference>
<evidence type="ECO:0008006" key="3">
    <source>
        <dbReference type="Google" id="ProtNLM"/>
    </source>
</evidence>
<name>A0A074LGR2_9BACT</name>
<dbReference type="AlphaFoldDB" id="A0A074LGR2"/>
<accession>A0A074LGR2</accession>
<dbReference type="STRING" id="1048983.EL17_15275"/>
<dbReference type="Pfam" id="PF11964">
    <property type="entry name" value="SpoIIAA-like"/>
    <property type="match status" value="1"/>
</dbReference>
<dbReference type="RefSeq" id="WP_035076133.1">
    <property type="nucleotide sequence ID" value="NZ_JMIH01000023.1"/>
</dbReference>
<reference evidence="1 2" key="1">
    <citation type="submission" date="2014-04" db="EMBL/GenBank/DDBJ databases">
        <title>Characterization and application of a salt tolerant electro-active bacterium.</title>
        <authorList>
            <person name="Yang L."/>
            <person name="Wei S."/>
            <person name="Tay Q.X.M."/>
        </authorList>
    </citation>
    <scope>NUCLEOTIDE SEQUENCE [LARGE SCALE GENOMIC DNA]</scope>
    <source>
        <strain evidence="1 2">LY1</strain>
    </source>
</reference>
<dbReference type="EMBL" id="JMIH01000023">
    <property type="protein sequence ID" value="KEO72977.1"/>
    <property type="molecule type" value="Genomic_DNA"/>
</dbReference>
<protein>
    <recommendedName>
        <fullName evidence="3">STAS/SEC14 domain-containing protein</fullName>
    </recommendedName>
</protein>
<dbReference type="OrthoDB" id="9811577at2"/>
<dbReference type="InterPro" id="IPR036513">
    <property type="entry name" value="STAS_dom_sf"/>
</dbReference>
<gene>
    <name evidence="1" type="ORF">EL17_15275</name>
</gene>